<dbReference type="Pfam" id="PF12171">
    <property type="entry name" value="zf-C2H2_jaz"/>
    <property type="match status" value="1"/>
</dbReference>
<feature type="region of interest" description="Disordered" evidence="8">
    <location>
        <begin position="186"/>
        <end position="219"/>
    </location>
</feature>
<evidence type="ECO:0000256" key="2">
    <source>
        <dbReference type="ARBA" id="ARBA00022723"/>
    </source>
</evidence>
<feature type="compositionally biased region" description="Low complexity" evidence="8">
    <location>
        <begin position="204"/>
        <end position="214"/>
    </location>
</feature>
<gene>
    <name evidence="10" type="ORF">CLO192961_LOCUS160776</name>
</gene>
<evidence type="ECO:0000256" key="6">
    <source>
        <dbReference type="ARBA" id="ARBA00023242"/>
    </source>
</evidence>
<accession>A0ABY6U4H5</accession>
<dbReference type="Proteomes" id="UP000766486">
    <property type="component" value="Unassembled WGS sequence"/>
</dbReference>
<evidence type="ECO:0000256" key="5">
    <source>
        <dbReference type="ARBA" id="ARBA00022833"/>
    </source>
</evidence>
<dbReference type="PROSITE" id="PS00028">
    <property type="entry name" value="ZINC_FINGER_C2H2_1"/>
    <property type="match status" value="1"/>
</dbReference>
<feature type="region of interest" description="Disordered" evidence="8">
    <location>
        <begin position="115"/>
        <end position="145"/>
    </location>
</feature>
<evidence type="ECO:0000256" key="7">
    <source>
        <dbReference type="PROSITE-ProRule" id="PRU00042"/>
    </source>
</evidence>
<protein>
    <recommendedName>
        <fullName evidence="9">C2H2-type domain-containing protein</fullName>
    </recommendedName>
</protein>
<dbReference type="PANTHER" id="PTHR24376:SF235">
    <property type="entry name" value="C2H2-TYPE DOMAIN-CONTAINING PROTEIN"/>
    <property type="match status" value="1"/>
</dbReference>
<proteinExistence type="predicted"/>
<evidence type="ECO:0000313" key="11">
    <source>
        <dbReference type="Proteomes" id="UP000766486"/>
    </source>
</evidence>
<name>A0ABY6U4H5_BIOOC</name>
<organism evidence="10 11">
    <name type="scientific">Bionectria ochroleuca</name>
    <name type="common">Gliocladium roseum</name>
    <dbReference type="NCBI Taxonomy" id="29856"/>
    <lineage>
        <taxon>Eukaryota</taxon>
        <taxon>Fungi</taxon>
        <taxon>Dikarya</taxon>
        <taxon>Ascomycota</taxon>
        <taxon>Pezizomycotina</taxon>
        <taxon>Sordariomycetes</taxon>
        <taxon>Hypocreomycetidae</taxon>
        <taxon>Hypocreales</taxon>
        <taxon>Bionectriaceae</taxon>
        <taxon>Clonostachys</taxon>
    </lineage>
</organism>
<feature type="domain" description="C2H2-type" evidence="9">
    <location>
        <begin position="61"/>
        <end position="91"/>
    </location>
</feature>
<evidence type="ECO:0000256" key="8">
    <source>
        <dbReference type="SAM" id="MobiDB-lite"/>
    </source>
</evidence>
<feature type="domain" description="C2H2-type" evidence="9">
    <location>
        <begin position="33"/>
        <end position="61"/>
    </location>
</feature>
<dbReference type="SMART" id="SM00355">
    <property type="entry name" value="ZnF_C2H2"/>
    <property type="match status" value="6"/>
</dbReference>
<feature type="compositionally biased region" description="Polar residues" evidence="8">
    <location>
        <begin position="186"/>
        <end position="203"/>
    </location>
</feature>
<evidence type="ECO:0000256" key="3">
    <source>
        <dbReference type="ARBA" id="ARBA00022737"/>
    </source>
</evidence>
<dbReference type="PANTHER" id="PTHR24376">
    <property type="entry name" value="ZINC FINGER PROTEIN"/>
    <property type="match status" value="1"/>
</dbReference>
<comment type="subcellular location">
    <subcellularLocation>
        <location evidence="1">Nucleus</location>
    </subcellularLocation>
</comment>
<evidence type="ECO:0000256" key="4">
    <source>
        <dbReference type="ARBA" id="ARBA00022771"/>
    </source>
</evidence>
<reference evidence="10 11" key="1">
    <citation type="submission" date="2019-06" db="EMBL/GenBank/DDBJ databases">
        <authorList>
            <person name="Broberg M."/>
        </authorList>
    </citation>
    <scope>NUCLEOTIDE SEQUENCE [LARGE SCALE GENOMIC DNA]</scope>
</reference>
<keyword evidence="2" id="KW-0479">Metal-binding</keyword>
<keyword evidence="4 7" id="KW-0863">Zinc-finger</keyword>
<dbReference type="SUPFAM" id="SSF57667">
    <property type="entry name" value="beta-beta-alpha zinc fingers"/>
    <property type="match status" value="2"/>
</dbReference>
<evidence type="ECO:0000256" key="1">
    <source>
        <dbReference type="ARBA" id="ARBA00004123"/>
    </source>
</evidence>
<comment type="caution">
    <text evidence="10">The sequence shown here is derived from an EMBL/GenBank/DDBJ whole genome shotgun (WGS) entry which is preliminary data.</text>
</comment>
<dbReference type="InterPro" id="IPR022755">
    <property type="entry name" value="Znf_C2H2_jaz"/>
</dbReference>
<keyword evidence="11" id="KW-1185">Reference proteome</keyword>
<dbReference type="InterPro" id="IPR013087">
    <property type="entry name" value="Znf_C2H2_type"/>
</dbReference>
<dbReference type="Gene3D" id="3.30.160.60">
    <property type="entry name" value="Classic Zinc Finger"/>
    <property type="match status" value="2"/>
</dbReference>
<keyword evidence="6" id="KW-0539">Nucleus</keyword>
<dbReference type="Pfam" id="PF00096">
    <property type="entry name" value="zf-C2H2"/>
    <property type="match status" value="1"/>
</dbReference>
<evidence type="ECO:0000313" key="10">
    <source>
        <dbReference type="EMBL" id="VUC25266.1"/>
    </source>
</evidence>
<feature type="non-terminal residue" evidence="10">
    <location>
        <position position="418"/>
    </location>
</feature>
<feature type="compositionally biased region" description="Acidic residues" evidence="8">
    <location>
        <begin position="121"/>
        <end position="131"/>
    </location>
</feature>
<dbReference type="Pfam" id="PF12874">
    <property type="entry name" value="zf-met"/>
    <property type="match status" value="1"/>
</dbReference>
<dbReference type="EMBL" id="CABFNS010000732">
    <property type="protein sequence ID" value="VUC25266.1"/>
    <property type="molecule type" value="Genomic_DNA"/>
</dbReference>
<sequence length="418" mass="45900">MAYCAPCERSFVHNGALAQHVDESMMHRMNLGRYCRTCNLVFTDASALRTHRSIAHTIRQAYCRPCGRYFVDNAALQDHVQFSSAHAPSEPYCRTCDRYFVDDVALQQHLDYSSVHRNDSDDYDDSEDSVESEAYYGSDDDDDEREPYCTTCDRYFATDQALEQHLDTSTAHNFFKAPSAYSIPLRSSQPTLFSGKPTSSGLRPNSNSVPSPVVSKKENRHQPLMSLDLNTLGDRGNSTANNAKANISTNFENPSASVVAQDSGGEKILRVPLAEAIAKCLEREFPQLKGLDGSTVSKALVEDPNEPTGLTASKAVKGLDGFATSTTRTSDNITRAECSVVLDQTSTPTNTEFLKTGQQSQKAPTCPPQLDHKTVPTTVSVLGVQESPRQDSQCTSCNLSFEDGKALSIHIRNTPGHH</sequence>
<evidence type="ECO:0000259" key="9">
    <source>
        <dbReference type="PROSITE" id="PS50157"/>
    </source>
</evidence>
<dbReference type="InterPro" id="IPR036236">
    <property type="entry name" value="Znf_C2H2_sf"/>
</dbReference>
<keyword evidence="5" id="KW-0862">Zinc</keyword>
<keyword evidence="3" id="KW-0677">Repeat</keyword>
<dbReference type="PROSITE" id="PS50157">
    <property type="entry name" value="ZINC_FINGER_C2H2_2"/>
    <property type="match status" value="2"/>
</dbReference>